<keyword evidence="4 8" id="KW-0547">Nucleotide-binding</keyword>
<dbReference type="HAMAP" id="MF_00376">
    <property type="entry name" value="Dephospho_CoA_kinase"/>
    <property type="match status" value="1"/>
</dbReference>
<dbReference type="Proteomes" id="UP000001366">
    <property type="component" value="Chromosome"/>
</dbReference>
<dbReference type="GO" id="GO:0005737">
    <property type="term" value="C:cytoplasm"/>
    <property type="evidence" value="ECO:0007669"/>
    <property type="project" value="UniProtKB-SubCell"/>
</dbReference>
<name>C0QRR3_PERMH</name>
<keyword evidence="5 8" id="KW-0418">Kinase</keyword>
<keyword evidence="6 8" id="KW-0067">ATP-binding</keyword>
<dbReference type="PaxDb" id="123214-PERMA_1592"/>
<keyword evidence="2 8" id="KW-0963">Cytoplasm</keyword>
<dbReference type="RefSeq" id="WP_012676707.1">
    <property type="nucleotide sequence ID" value="NC_012440.1"/>
</dbReference>
<protein>
    <recommendedName>
        <fullName evidence="8 9">Dephospho-CoA kinase</fullName>
        <ecNumber evidence="8 9">2.7.1.24</ecNumber>
    </recommendedName>
    <alternativeName>
        <fullName evidence="8">Dephosphocoenzyme A kinase</fullName>
    </alternativeName>
</protein>
<organism evidence="10 11">
    <name type="scientific">Persephonella marina (strain DSM 14350 / EX-H1)</name>
    <dbReference type="NCBI Taxonomy" id="123214"/>
    <lineage>
        <taxon>Bacteria</taxon>
        <taxon>Pseudomonadati</taxon>
        <taxon>Aquificota</taxon>
        <taxon>Aquificia</taxon>
        <taxon>Aquificales</taxon>
        <taxon>Hydrogenothermaceae</taxon>
        <taxon>Persephonella</taxon>
    </lineage>
</organism>
<comment type="function">
    <text evidence="8">Catalyzes the phosphorylation of the 3'-hydroxyl group of dephosphocoenzyme A to form coenzyme A.</text>
</comment>
<dbReference type="PANTHER" id="PTHR10695:SF46">
    <property type="entry name" value="BIFUNCTIONAL COENZYME A SYNTHASE-RELATED"/>
    <property type="match status" value="1"/>
</dbReference>
<gene>
    <name evidence="8 10" type="primary">coaE</name>
    <name evidence="10" type="ordered locus">PERMA_1592</name>
</gene>
<comment type="pathway">
    <text evidence="8">Cofactor biosynthesis; coenzyme A biosynthesis; CoA from (R)-pantothenate: step 5/5.</text>
</comment>
<evidence type="ECO:0000256" key="5">
    <source>
        <dbReference type="ARBA" id="ARBA00022777"/>
    </source>
</evidence>
<evidence type="ECO:0000256" key="9">
    <source>
        <dbReference type="NCBIfam" id="TIGR00152"/>
    </source>
</evidence>
<dbReference type="EC" id="2.7.1.24" evidence="8 9"/>
<dbReference type="HOGENOM" id="CLU_057180_3_1_0"/>
<proteinExistence type="inferred from homology"/>
<dbReference type="Gene3D" id="3.40.50.300">
    <property type="entry name" value="P-loop containing nucleotide triphosphate hydrolases"/>
    <property type="match status" value="1"/>
</dbReference>
<sequence length="200" mass="23099">MLKVGLTGSIGTGKSTVGKIFSELGAYVIDADKVVHTLLKREDIKEKIRKEFGDVFDSKGEIDRKKLGSIVFKDPEKKKKLESIIHPEVRKEIERSIKKIEDKDPESIVIVEVPLLIETGSYRDYDIVILVYAPEKLQLERLIKKGFSKDEALRRIRSQLPIDEKIKYADIVIYNTGDLKRLREEVESVYRKLKEKVKKE</sequence>
<evidence type="ECO:0000256" key="6">
    <source>
        <dbReference type="ARBA" id="ARBA00022840"/>
    </source>
</evidence>
<dbReference type="GO" id="GO:0004140">
    <property type="term" value="F:dephospho-CoA kinase activity"/>
    <property type="evidence" value="ECO:0007669"/>
    <property type="project" value="UniProtKB-UniRule"/>
</dbReference>
<comment type="similarity">
    <text evidence="1 8">Belongs to the CoaE family.</text>
</comment>
<dbReference type="GO" id="GO:0005524">
    <property type="term" value="F:ATP binding"/>
    <property type="evidence" value="ECO:0007669"/>
    <property type="project" value="UniProtKB-UniRule"/>
</dbReference>
<evidence type="ECO:0000256" key="3">
    <source>
        <dbReference type="ARBA" id="ARBA00022679"/>
    </source>
</evidence>
<evidence type="ECO:0000256" key="7">
    <source>
        <dbReference type="ARBA" id="ARBA00022993"/>
    </source>
</evidence>
<dbReference type="eggNOG" id="COG0237">
    <property type="taxonomic scope" value="Bacteria"/>
</dbReference>
<evidence type="ECO:0000256" key="1">
    <source>
        <dbReference type="ARBA" id="ARBA00009018"/>
    </source>
</evidence>
<keyword evidence="3 8" id="KW-0808">Transferase</keyword>
<dbReference type="FunFam" id="3.40.50.300:FF:000991">
    <property type="entry name" value="Dephospho-CoA kinase"/>
    <property type="match status" value="1"/>
</dbReference>
<dbReference type="PANTHER" id="PTHR10695">
    <property type="entry name" value="DEPHOSPHO-COA KINASE-RELATED"/>
    <property type="match status" value="1"/>
</dbReference>
<dbReference type="SUPFAM" id="SSF52540">
    <property type="entry name" value="P-loop containing nucleoside triphosphate hydrolases"/>
    <property type="match status" value="1"/>
</dbReference>
<dbReference type="InterPro" id="IPR027417">
    <property type="entry name" value="P-loop_NTPase"/>
</dbReference>
<dbReference type="STRING" id="123214.PERMA_1592"/>
<keyword evidence="7 8" id="KW-0173">Coenzyme A biosynthesis</keyword>
<dbReference type="PROSITE" id="PS51219">
    <property type="entry name" value="DPCK"/>
    <property type="match status" value="1"/>
</dbReference>
<dbReference type="Pfam" id="PF01121">
    <property type="entry name" value="CoaE"/>
    <property type="match status" value="1"/>
</dbReference>
<dbReference type="OrthoDB" id="9812943at2"/>
<accession>C0QRR3</accession>
<feature type="binding site" evidence="8">
    <location>
        <begin position="11"/>
        <end position="16"/>
    </location>
    <ligand>
        <name>ATP</name>
        <dbReference type="ChEBI" id="CHEBI:30616"/>
    </ligand>
</feature>
<comment type="catalytic activity">
    <reaction evidence="8">
        <text>3'-dephospho-CoA + ATP = ADP + CoA + H(+)</text>
        <dbReference type="Rhea" id="RHEA:18245"/>
        <dbReference type="ChEBI" id="CHEBI:15378"/>
        <dbReference type="ChEBI" id="CHEBI:30616"/>
        <dbReference type="ChEBI" id="CHEBI:57287"/>
        <dbReference type="ChEBI" id="CHEBI:57328"/>
        <dbReference type="ChEBI" id="CHEBI:456216"/>
        <dbReference type="EC" id="2.7.1.24"/>
    </reaction>
</comment>
<reference evidence="10 11" key="1">
    <citation type="journal article" date="2009" name="J. Bacteriol.">
        <title>Complete and draft genome sequences of six members of the Aquificales.</title>
        <authorList>
            <person name="Reysenbach A.L."/>
            <person name="Hamamura N."/>
            <person name="Podar M."/>
            <person name="Griffiths E."/>
            <person name="Ferreira S."/>
            <person name="Hochstein R."/>
            <person name="Heidelberg J."/>
            <person name="Johnson J."/>
            <person name="Mead D."/>
            <person name="Pohorille A."/>
            <person name="Sarmiento M."/>
            <person name="Schweighofer K."/>
            <person name="Seshadri R."/>
            <person name="Voytek M.A."/>
        </authorList>
    </citation>
    <scope>NUCLEOTIDE SEQUENCE [LARGE SCALE GENOMIC DNA]</scope>
    <source>
        <strain evidence="11">DSM 14350 / EX-H1</strain>
    </source>
</reference>
<dbReference type="EMBL" id="CP001230">
    <property type="protein sequence ID" value="ACO04469.1"/>
    <property type="molecule type" value="Genomic_DNA"/>
</dbReference>
<dbReference type="InterPro" id="IPR001977">
    <property type="entry name" value="Depp_CoAkinase"/>
</dbReference>
<evidence type="ECO:0000313" key="10">
    <source>
        <dbReference type="EMBL" id="ACO04469.1"/>
    </source>
</evidence>
<evidence type="ECO:0000256" key="8">
    <source>
        <dbReference type="HAMAP-Rule" id="MF_00376"/>
    </source>
</evidence>
<evidence type="ECO:0000313" key="11">
    <source>
        <dbReference type="Proteomes" id="UP000001366"/>
    </source>
</evidence>
<evidence type="ECO:0000256" key="2">
    <source>
        <dbReference type="ARBA" id="ARBA00022490"/>
    </source>
</evidence>
<evidence type="ECO:0000256" key="4">
    <source>
        <dbReference type="ARBA" id="ARBA00022741"/>
    </source>
</evidence>
<keyword evidence="11" id="KW-1185">Reference proteome</keyword>
<comment type="subcellular location">
    <subcellularLocation>
        <location evidence="8">Cytoplasm</location>
    </subcellularLocation>
</comment>
<dbReference type="CDD" id="cd02022">
    <property type="entry name" value="DPCK"/>
    <property type="match status" value="1"/>
</dbReference>
<dbReference type="GO" id="GO:0015937">
    <property type="term" value="P:coenzyme A biosynthetic process"/>
    <property type="evidence" value="ECO:0007669"/>
    <property type="project" value="UniProtKB-UniRule"/>
</dbReference>
<dbReference type="KEGG" id="pmx:PERMA_1592"/>
<dbReference type="AlphaFoldDB" id="C0QRR3"/>
<dbReference type="NCBIfam" id="TIGR00152">
    <property type="entry name" value="dephospho-CoA kinase"/>
    <property type="match status" value="1"/>
</dbReference>
<dbReference type="UniPathway" id="UPA00241">
    <property type="reaction ID" value="UER00356"/>
</dbReference>